<proteinExistence type="predicted"/>
<reference evidence="2 3" key="1">
    <citation type="submission" date="2017-09" db="EMBL/GenBank/DDBJ databases">
        <title>Large-scale bioinformatics analysis of Bacillus genomes uncovers conserved roles of natural products in bacterial physiology.</title>
        <authorList>
            <consortium name="Agbiome Team Llc"/>
            <person name="Bleich R.M."/>
            <person name="Grubbs K.J."/>
            <person name="Santa Maria K.C."/>
            <person name="Allen S.E."/>
            <person name="Farag S."/>
            <person name="Shank E.A."/>
            <person name="Bowers A."/>
        </authorList>
    </citation>
    <scope>NUCLEOTIDE SEQUENCE [LARGE SCALE GENOMIC DNA]</scope>
    <source>
        <strain evidence="2 3">AFS037265</strain>
    </source>
</reference>
<name>A0A2A8GY61_9BACI</name>
<dbReference type="Gene3D" id="3.90.75.20">
    <property type="match status" value="1"/>
</dbReference>
<protein>
    <submittedName>
        <fullName evidence="1">3-ketosteroid-delta-1-dehydrogenase</fullName>
    </submittedName>
</protein>
<evidence type="ECO:0000313" key="1">
    <source>
        <dbReference type="EMBL" id="MDR4326270.1"/>
    </source>
</evidence>
<sequence length="80" mass="9640">MKDMVEERRSVTGYEEQYDVTRSGRIIIKKNNQVRHKKGDEYGYKYVHLHKKGTRELCKTFDVWREAFHDADISEYKGIK</sequence>
<accession>A0A2A8GY61</accession>
<evidence type="ECO:0000313" key="2">
    <source>
        <dbReference type="EMBL" id="PHF01403.1"/>
    </source>
</evidence>
<dbReference type="Proteomes" id="UP000221918">
    <property type="component" value="Unassembled WGS sequence"/>
</dbReference>
<gene>
    <name evidence="2" type="ORF">COF81_08355</name>
    <name evidence="1" type="ORF">FOS08_10015</name>
</gene>
<dbReference type="Proteomes" id="UP001248134">
    <property type="component" value="Unassembled WGS sequence"/>
</dbReference>
<dbReference type="AlphaFoldDB" id="A0A2A8GY61"/>
<evidence type="ECO:0000313" key="4">
    <source>
        <dbReference type="Proteomes" id="UP001248134"/>
    </source>
</evidence>
<reference evidence="1" key="2">
    <citation type="submission" date="2019-07" db="EMBL/GenBank/DDBJ databases">
        <title>Phylogenomic Reclassification of ATCC Bacillus Strains and Various Taxa within the Genus Bacillus.</title>
        <authorList>
            <person name="Riojas M.A."/>
            <person name="Frank A.M."/>
            <person name="Fenn S.L."/>
            <person name="King S.P."/>
            <person name="Brower S.M."/>
            <person name="Hazbon M.H."/>
        </authorList>
    </citation>
    <scope>NUCLEOTIDE SEQUENCE</scope>
    <source>
        <strain evidence="1">NR-12239</strain>
    </source>
</reference>
<dbReference type="EMBL" id="NUTL01000033">
    <property type="protein sequence ID" value="PHF01403.1"/>
    <property type="molecule type" value="Genomic_DNA"/>
</dbReference>
<evidence type="ECO:0000313" key="3">
    <source>
        <dbReference type="Proteomes" id="UP000221918"/>
    </source>
</evidence>
<accession>C3AME3</accession>
<dbReference type="EMBL" id="VLYX01000007">
    <property type="protein sequence ID" value="MDR4326270.1"/>
    <property type="molecule type" value="Genomic_DNA"/>
</dbReference>
<comment type="caution">
    <text evidence="1">The sequence shown here is derived from an EMBL/GenBank/DDBJ whole genome shotgun (WGS) entry which is preliminary data.</text>
</comment>
<organism evidence="1 4">
    <name type="scientific">Bacillus pseudomycoides</name>
    <dbReference type="NCBI Taxonomy" id="64104"/>
    <lineage>
        <taxon>Bacteria</taxon>
        <taxon>Bacillati</taxon>
        <taxon>Bacillota</taxon>
        <taxon>Bacilli</taxon>
        <taxon>Bacillales</taxon>
        <taxon>Bacillaceae</taxon>
        <taxon>Bacillus</taxon>
        <taxon>Bacillus cereus group</taxon>
    </lineage>
</organism>